<feature type="transmembrane region" description="Helical" evidence="1">
    <location>
        <begin position="121"/>
        <end position="140"/>
    </location>
</feature>
<evidence type="ECO:0000256" key="1">
    <source>
        <dbReference type="SAM" id="Phobius"/>
    </source>
</evidence>
<feature type="transmembrane region" description="Helical" evidence="1">
    <location>
        <begin position="41"/>
        <end position="66"/>
    </location>
</feature>
<evidence type="ECO:0000313" key="2">
    <source>
        <dbReference type="EMBL" id="EMY15191.1"/>
    </source>
</evidence>
<feature type="transmembrane region" description="Helical" evidence="1">
    <location>
        <begin position="78"/>
        <end position="109"/>
    </location>
</feature>
<reference evidence="2 3" key="1">
    <citation type="submission" date="2013-02" db="EMBL/GenBank/DDBJ databases">
        <authorList>
            <person name="Harkins D.M."/>
            <person name="Durkin A.S."/>
            <person name="Brinkac L.M."/>
            <person name="Haft D.H."/>
            <person name="Selengut J.D."/>
            <person name="Sanka R."/>
            <person name="DePew J."/>
            <person name="Purushe J."/>
            <person name="Haake D.A."/>
            <person name="Matsunaga J."/>
            <person name="Vinetz J.M."/>
            <person name="Sutton G.G."/>
            <person name="Nierman W.C."/>
            <person name="Fouts D.E."/>
        </authorList>
    </citation>
    <scope>NUCLEOTIDE SEQUENCE [LARGE SCALE GENOMIC DNA]</scope>
    <source>
        <strain evidence="2 3">Ecochallenge</strain>
    </source>
</reference>
<gene>
    <name evidence="2" type="ORF">LEP1GSC043_0436</name>
</gene>
<keyword evidence="1" id="KW-1133">Transmembrane helix</keyword>
<dbReference type="Proteomes" id="UP000012249">
    <property type="component" value="Unassembled WGS sequence"/>
</dbReference>
<proteinExistence type="predicted"/>
<dbReference type="EMBL" id="AHMI02000108">
    <property type="protein sequence ID" value="EMY15191.1"/>
    <property type="molecule type" value="Genomic_DNA"/>
</dbReference>
<comment type="caution">
    <text evidence="2">The sequence shown here is derived from an EMBL/GenBank/DDBJ whole genome shotgun (WGS) entry which is preliminary data.</text>
</comment>
<protein>
    <submittedName>
        <fullName evidence="2">Uncharacterized protein</fullName>
    </submittedName>
</protein>
<dbReference type="AlphaFoldDB" id="N1UAC6"/>
<keyword evidence="1" id="KW-0472">Membrane</keyword>
<keyword evidence="1" id="KW-0812">Transmembrane</keyword>
<evidence type="ECO:0000313" key="3">
    <source>
        <dbReference type="Proteomes" id="UP000012249"/>
    </source>
</evidence>
<organism evidence="2 3">
    <name type="scientific">Leptospira weilii str. Ecochallenge</name>
    <dbReference type="NCBI Taxonomy" id="1049986"/>
    <lineage>
        <taxon>Bacteria</taxon>
        <taxon>Pseudomonadati</taxon>
        <taxon>Spirochaetota</taxon>
        <taxon>Spirochaetia</taxon>
        <taxon>Leptospirales</taxon>
        <taxon>Leptospiraceae</taxon>
        <taxon>Leptospira</taxon>
    </lineage>
</organism>
<name>N1UAC6_9LEPT</name>
<accession>N1UAC6</accession>
<sequence length="221" mass="25501">MYLLFTIRTEIELWVCFSGLAATLFLNRLPEVFRYAIQPILVAGAILSVAFAILFVRVMAFVLFIFRTGFEHLVSNNPIYALITFLFGVLGLSVVYIPIIPLIAFVLSARKIHNSVTEKRISTGLIGGTIVIILSYSILYKIEWDRARTFFYEESLRIEKLDEQEVSAGRRPRYNDIRSTQYLRHAETFRWILNGEQQCERFGISEEACPFVNSLLSVEKW</sequence>
<feature type="transmembrane region" description="Helical" evidence="1">
    <location>
        <begin position="12"/>
        <end position="29"/>
    </location>
</feature>